<evidence type="ECO:0000256" key="1">
    <source>
        <dbReference type="SAM" id="MobiDB-lite"/>
    </source>
</evidence>
<feature type="region of interest" description="Disordered" evidence="1">
    <location>
        <begin position="126"/>
        <end position="145"/>
    </location>
</feature>
<sequence>MVGVFTLTPQAAAQALQDNGLDALGITGLKLSNTWGGANPAFDPSTLRLTPSGNAAAPYRGILEYLDDGAVFRDVNGAPIAGPVAAFRLHPQAVARLDTLMARFAAPGQPHHRLVPEALVFTGAVPAPDRSPQTYEPGEALPRTEPMSFHDNRGLIIDPIAVAAIFADLVAAFPALDHSGGAGTGGAGGVASIAGLASGVVAQVTDLHGRVFAPVTGGPSVEKRDSGDNPAGPPDAQGLVSLGANETLAGSGSGAADRLRIGWATGGTMDAGPLSQPASPVTLGREFFRAYAVDLDWHLLGNRTEAAERGVPAEDGDMPNDLKPQVRDGVTIDYPLSGPDLFAHCDQVLARLNGAPGAPLVFAVAPRIEDGVRTPAAPGAAARWPAFPAPNTAAGFAGGTAGAVLTGATAAWTSGEDVVVTLAANAVPDGAAVRIYPQMFQLIESIGEAPSFIRGDGGASVAASGVPTTVLVQNPLGLAPGDPKPTPANLVFDLVVTPRTGPRRLFGARTVDIAAGPAAVPPDIFAPVLDRMAAIPDQMKGISLAPLFGLERSTAPGGGPSTALDLVRALASESEPREGPRMPTMGRLESVIVTGIGNAANLSDGLDWNAVLSGVRWDRGSVSARHRDGNPGNPAGPDTHATGVRVDGALGYDLARHAVRRAQPILPLPGGAPPGTSPGWIVMSGGNNMNPPAPSGTPAPPGTSSGALLQTVAAVCETPELSLLPNTTPLASNAPITFDDLLDAIAAGLGIPSPAGSITVANEDRLINEVRREYFLSTHGSRDALWSLARAFSEAEELVYIETAGLARTSRGGGAAHNIDLIDLLATRLGAQPNLKVVIATPRETDFVPAPFVRQAIAQREEAVNMLATAAPGRVAAFHPRGFPGRHAVLPTTNVIVDDIWSMTGATHLRRRGMTFDGSAAVASLDRTMAQGYSAKIQTQRQGLMAAKLGVTRTDAAGLPTPEFLRLARPASAFDLISDLLQQNGLGMISPLWLGPDDSSVLPQSDDVADPDGTDGGSLALLLGAFLSEA</sequence>
<accession>A0ABT7FGS1</accession>
<comment type="caution">
    <text evidence="2">The sequence shown here is derived from an EMBL/GenBank/DDBJ whole genome shotgun (WGS) entry which is preliminary data.</text>
</comment>
<reference evidence="2 3" key="1">
    <citation type="submission" date="2023-05" db="EMBL/GenBank/DDBJ databases">
        <title>Sedimentitalea sp. nov. JM2-8.</title>
        <authorList>
            <person name="Huang J."/>
        </authorList>
    </citation>
    <scope>NUCLEOTIDE SEQUENCE [LARGE SCALE GENOMIC DNA]</scope>
    <source>
        <strain evidence="2 3">JM2-8</strain>
    </source>
</reference>
<dbReference type="RefSeq" id="WP_284486248.1">
    <property type="nucleotide sequence ID" value="NZ_JASNJE010000018.1"/>
</dbReference>
<name>A0ABT7FGS1_9RHOB</name>
<keyword evidence="3" id="KW-1185">Reference proteome</keyword>
<organism evidence="2 3">
    <name type="scientific">Sedimentitalea xiamensis</name>
    <dbReference type="NCBI Taxonomy" id="3050037"/>
    <lineage>
        <taxon>Bacteria</taxon>
        <taxon>Pseudomonadati</taxon>
        <taxon>Pseudomonadota</taxon>
        <taxon>Alphaproteobacteria</taxon>
        <taxon>Rhodobacterales</taxon>
        <taxon>Paracoccaceae</taxon>
        <taxon>Sedimentitalea</taxon>
    </lineage>
</organism>
<protein>
    <submittedName>
        <fullName evidence="2">Uncharacterized protein</fullName>
    </submittedName>
</protein>
<evidence type="ECO:0000313" key="3">
    <source>
        <dbReference type="Proteomes" id="UP001227126"/>
    </source>
</evidence>
<gene>
    <name evidence="2" type="ORF">QO034_14515</name>
</gene>
<evidence type="ECO:0000313" key="2">
    <source>
        <dbReference type="EMBL" id="MDK3074317.1"/>
    </source>
</evidence>
<proteinExistence type="predicted"/>
<feature type="region of interest" description="Disordered" evidence="1">
    <location>
        <begin position="212"/>
        <end position="240"/>
    </location>
</feature>
<dbReference type="EMBL" id="JASNJE010000018">
    <property type="protein sequence ID" value="MDK3074317.1"/>
    <property type="molecule type" value="Genomic_DNA"/>
</dbReference>
<dbReference type="Proteomes" id="UP001227126">
    <property type="component" value="Unassembled WGS sequence"/>
</dbReference>